<evidence type="ECO:0000313" key="7">
    <source>
        <dbReference type="Proteomes" id="UP000054007"/>
    </source>
</evidence>
<dbReference type="GO" id="GO:0019433">
    <property type="term" value="P:triglyceride catabolic process"/>
    <property type="evidence" value="ECO:0007669"/>
    <property type="project" value="TreeGrafter"/>
</dbReference>
<dbReference type="GO" id="GO:0006654">
    <property type="term" value="P:phosphatidic acid biosynthetic process"/>
    <property type="evidence" value="ECO:0007669"/>
    <property type="project" value="TreeGrafter"/>
</dbReference>
<name>A0A0D7BDS5_9AGAR</name>
<protein>
    <submittedName>
        <fullName evidence="6">NAD(P)-binding protein</fullName>
    </submittedName>
</protein>
<keyword evidence="3" id="KW-0560">Oxidoreductase</keyword>
<dbReference type="InterPro" id="IPR036291">
    <property type="entry name" value="NAD(P)-bd_dom_sf"/>
</dbReference>
<dbReference type="FunFam" id="3.40.50.720:FF:000261">
    <property type="entry name" value="NADPH-dependent 1-acyldihydroxyacetone phosphate reductase"/>
    <property type="match status" value="1"/>
</dbReference>
<dbReference type="Proteomes" id="UP000054007">
    <property type="component" value="Unassembled WGS sequence"/>
</dbReference>
<keyword evidence="7" id="KW-1185">Reference proteome</keyword>
<evidence type="ECO:0000313" key="6">
    <source>
        <dbReference type="EMBL" id="KIY68360.1"/>
    </source>
</evidence>
<dbReference type="PANTHER" id="PTHR44169">
    <property type="entry name" value="NADPH-DEPENDENT 1-ACYLDIHYDROXYACETONE PHOSPHATE REDUCTASE"/>
    <property type="match status" value="1"/>
</dbReference>
<feature type="transmembrane region" description="Helical" evidence="5">
    <location>
        <begin position="243"/>
        <end position="269"/>
    </location>
</feature>
<dbReference type="PANTHER" id="PTHR44169:SF6">
    <property type="entry name" value="NADPH-DEPENDENT 1-ACYLDIHYDROXYACETONE PHOSPHATE REDUCTASE"/>
    <property type="match status" value="1"/>
</dbReference>
<dbReference type="PRINTS" id="PR00080">
    <property type="entry name" value="SDRFAMILY"/>
</dbReference>
<organism evidence="6 7">
    <name type="scientific">Cylindrobasidium torrendii FP15055 ss-10</name>
    <dbReference type="NCBI Taxonomy" id="1314674"/>
    <lineage>
        <taxon>Eukaryota</taxon>
        <taxon>Fungi</taxon>
        <taxon>Dikarya</taxon>
        <taxon>Basidiomycota</taxon>
        <taxon>Agaricomycotina</taxon>
        <taxon>Agaricomycetes</taxon>
        <taxon>Agaricomycetidae</taxon>
        <taxon>Agaricales</taxon>
        <taxon>Marasmiineae</taxon>
        <taxon>Physalacriaceae</taxon>
        <taxon>Cylindrobasidium</taxon>
    </lineage>
</organism>
<dbReference type="GO" id="GO:0005783">
    <property type="term" value="C:endoplasmic reticulum"/>
    <property type="evidence" value="ECO:0007669"/>
    <property type="project" value="TreeGrafter"/>
</dbReference>
<evidence type="ECO:0000256" key="2">
    <source>
        <dbReference type="ARBA" id="ARBA00022857"/>
    </source>
</evidence>
<sequence length="289" mass="31749">MATTAKTVLITGCIGKGIGNALAREFHAQGFRVFATGLSVPELEDLSTLGIETLALDVTDSEHIATTVDVIAQRTGGTLDILVNNAGIARTIPMLDATEEDIRSVFETNFFAVVYMCKAFAPLLIKAKGNIVQIGSVTQMVPYTFGAMYNASKAALHAFSDTLRVELEPFGVSVTECMTSRVISEITTNSAHAERRLPPDSLYLPVEEYYIQRKSDSLQGALDTATYAKQVVNQVTKSTPPKWYWAGNLAWVVWGVTTFFPRSFMYYLMRNSFGMGQLKEMVKSGKIKL</sequence>
<accession>A0A0D7BDS5</accession>
<dbReference type="InterPro" id="IPR020904">
    <property type="entry name" value="Sc_DH/Rdtase_CS"/>
</dbReference>
<evidence type="ECO:0000256" key="3">
    <source>
        <dbReference type="ARBA" id="ARBA00023002"/>
    </source>
</evidence>
<evidence type="ECO:0000256" key="4">
    <source>
        <dbReference type="RuleBase" id="RU000363"/>
    </source>
</evidence>
<dbReference type="Gene3D" id="3.40.50.720">
    <property type="entry name" value="NAD(P)-binding Rossmann-like Domain"/>
    <property type="match status" value="1"/>
</dbReference>
<keyword evidence="5" id="KW-0472">Membrane</keyword>
<gene>
    <name evidence="6" type="ORF">CYLTODRAFT_430931</name>
</gene>
<dbReference type="Pfam" id="PF00106">
    <property type="entry name" value="adh_short"/>
    <property type="match status" value="1"/>
</dbReference>
<dbReference type="PROSITE" id="PS00061">
    <property type="entry name" value="ADH_SHORT"/>
    <property type="match status" value="1"/>
</dbReference>
<keyword evidence="5" id="KW-0812">Transmembrane</keyword>
<dbReference type="PRINTS" id="PR00081">
    <property type="entry name" value="GDHRDH"/>
</dbReference>
<dbReference type="EMBL" id="KN880504">
    <property type="protein sequence ID" value="KIY68360.1"/>
    <property type="molecule type" value="Genomic_DNA"/>
</dbReference>
<keyword evidence="2" id="KW-0521">NADP</keyword>
<dbReference type="OrthoDB" id="2102561at2759"/>
<dbReference type="AlphaFoldDB" id="A0A0D7BDS5"/>
<dbReference type="GO" id="GO:0005811">
    <property type="term" value="C:lipid droplet"/>
    <property type="evidence" value="ECO:0007669"/>
    <property type="project" value="TreeGrafter"/>
</dbReference>
<comment type="similarity">
    <text evidence="1 4">Belongs to the short-chain dehydrogenases/reductases (SDR) family.</text>
</comment>
<evidence type="ECO:0000256" key="5">
    <source>
        <dbReference type="SAM" id="Phobius"/>
    </source>
</evidence>
<dbReference type="SUPFAM" id="SSF51735">
    <property type="entry name" value="NAD(P)-binding Rossmann-fold domains"/>
    <property type="match status" value="1"/>
</dbReference>
<dbReference type="GO" id="GO:0000140">
    <property type="term" value="F:acylglycerone-phosphate reductase (NADP+) activity"/>
    <property type="evidence" value="ECO:0007669"/>
    <property type="project" value="TreeGrafter"/>
</dbReference>
<dbReference type="STRING" id="1314674.A0A0D7BDS5"/>
<keyword evidence="5" id="KW-1133">Transmembrane helix</keyword>
<dbReference type="InterPro" id="IPR002347">
    <property type="entry name" value="SDR_fam"/>
</dbReference>
<dbReference type="CDD" id="cd05374">
    <property type="entry name" value="17beta-HSD-like_SDR_c"/>
    <property type="match status" value="1"/>
</dbReference>
<proteinExistence type="inferred from homology"/>
<reference evidence="6 7" key="1">
    <citation type="journal article" date="2015" name="Fungal Genet. Biol.">
        <title>Evolution of novel wood decay mechanisms in Agaricales revealed by the genome sequences of Fistulina hepatica and Cylindrobasidium torrendii.</title>
        <authorList>
            <person name="Floudas D."/>
            <person name="Held B.W."/>
            <person name="Riley R."/>
            <person name="Nagy L.G."/>
            <person name="Koehler G."/>
            <person name="Ransdell A.S."/>
            <person name="Younus H."/>
            <person name="Chow J."/>
            <person name="Chiniquy J."/>
            <person name="Lipzen A."/>
            <person name="Tritt A."/>
            <person name="Sun H."/>
            <person name="Haridas S."/>
            <person name="LaButti K."/>
            <person name="Ohm R.A."/>
            <person name="Kues U."/>
            <person name="Blanchette R.A."/>
            <person name="Grigoriev I.V."/>
            <person name="Minto R.E."/>
            <person name="Hibbett D.S."/>
        </authorList>
    </citation>
    <scope>NUCLEOTIDE SEQUENCE [LARGE SCALE GENOMIC DNA]</scope>
    <source>
        <strain evidence="6 7">FP15055 ss-10</strain>
    </source>
</reference>
<evidence type="ECO:0000256" key="1">
    <source>
        <dbReference type="ARBA" id="ARBA00006484"/>
    </source>
</evidence>
<dbReference type="GO" id="GO:0004806">
    <property type="term" value="F:triacylglycerol lipase activity"/>
    <property type="evidence" value="ECO:0007669"/>
    <property type="project" value="TreeGrafter"/>
</dbReference>